<evidence type="ECO:0000256" key="1">
    <source>
        <dbReference type="ARBA" id="ARBA00008518"/>
    </source>
</evidence>
<dbReference type="Pfam" id="PF00643">
    <property type="entry name" value="zf-B_box"/>
    <property type="match status" value="1"/>
</dbReference>
<feature type="compositionally biased region" description="Polar residues" evidence="9">
    <location>
        <begin position="25"/>
        <end position="44"/>
    </location>
</feature>
<dbReference type="InterPro" id="IPR027370">
    <property type="entry name" value="Znf-RING_euk"/>
</dbReference>
<dbReference type="PROSITE" id="PS00518">
    <property type="entry name" value="ZF_RING_1"/>
    <property type="match status" value="1"/>
</dbReference>
<sequence length="630" mass="68373">MEVDRIFYIFGSFSRKRQDRRKSLEPSSISAGNSPLKTKSSRPSSQNLVIASRVSVYGVRKIKIKEWECGICRKELVEPRLLACLHSFCTRCLQDLPYEEDDVWEDVDRGAIANNSRTSGPASGGGSAGSGYESDVRQSNSDTSLEKIHKYAIVTRKISGRSFHFVICPICGSETPLPLGGISALPLNYVLLRKMTTKEGGNSVLCDLCCTDNKAESRCSQCLVSVCSTCGDSHTSQKGHATHLLQPLEPILRFCGQHPKVELSVYCATCQQVICRDCCLISHAGHAVASAARAAGERAGALRDACERAKHVPENVERVNRILEVHAAEVDAQASRIENEIRSWAEEYRRAVEAHGRELCGAAVRARAAHRRRVDGQARLLDQRAREAVEAVKFTEELLSQGKTDEILSLHGAVLRRLERVSELPAAGAAGAAGAALRFAAAAPAGRLVGRLYTAAPDPRFCVLTTEGLQDLQVDVPHTAILELRDSNGEHIWCGEENVAGYFRRRDSSARPAAVCAAPRDGRYALALAPASPGHYLLAVTVDNVPIKGSPFSCFARVSRAHSGTFHCCAFCSSGGRRDARCACAAPMGHGYKGCGHGHAGWPGARHWSCCGSTRRDAPCTRHQPYQFSL</sequence>
<proteinExistence type="inferred from homology"/>
<keyword evidence="4 6" id="KW-0863">Zinc-finger</keyword>
<dbReference type="InterPro" id="IPR017907">
    <property type="entry name" value="Znf_RING_CS"/>
</dbReference>
<dbReference type="GO" id="GO:0061630">
    <property type="term" value="F:ubiquitin protein ligase activity"/>
    <property type="evidence" value="ECO:0007669"/>
    <property type="project" value="TreeGrafter"/>
</dbReference>
<evidence type="ECO:0000256" key="5">
    <source>
        <dbReference type="ARBA" id="ARBA00022833"/>
    </source>
</evidence>
<dbReference type="PANTHER" id="PTHR25462">
    <property type="entry name" value="BONUS, ISOFORM C-RELATED"/>
    <property type="match status" value="1"/>
</dbReference>
<feature type="coiled-coil region" evidence="8">
    <location>
        <begin position="327"/>
        <end position="354"/>
    </location>
</feature>
<gene>
    <name evidence="11" type="ORF">BINO364_LOCUS11785</name>
</gene>
<evidence type="ECO:0000256" key="4">
    <source>
        <dbReference type="ARBA" id="ARBA00022771"/>
    </source>
</evidence>
<dbReference type="AlphaFoldDB" id="A0A8J9YD40"/>
<feature type="domain" description="B box-type" evidence="10">
    <location>
        <begin position="254"/>
        <end position="291"/>
    </location>
</feature>
<evidence type="ECO:0000256" key="6">
    <source>
        <dbReference type="PROSITE-ProRule" id="PRU00024"/>
    </source>
</evidence>
<feature type="region of interest" description="Disordered" evidence="9">
    <location>
        <begin position="114"/>
        <end position="141"/>
    </location>
</feature>
<dbReference type="InterPro" id="IPR013783">
    <property type="entry name" value="Ig-like_fold"/>
</dbReference>
<keyword evidence="3" id="KW-0677">Repeat</keyword>
<dbReference type="InterPro" id="IPR000315">
    <property type="entry name" value="Znf_B-box"/>
</dbReference>
<dbReference type="InterPro" id="IPR014756">
    <property type="entry name" value="Ig_E-set"/>
</dbReference>
<dbReference type="InterPro" id="IPR001298">
    <property type="entry name" value="Filamin/ABP280_rpt"/>
</dbReference>
<evidence type="ECO:0000256" key="9">
    <source>
        <dbReference type="SAM" id="MobiDB-lite"/>
    </source>
</evidence>
<dbReference type="SUPFAM" id="SSF57845">
    <property type="entry name" value="B-box zinc-binding domain"/>
    <property type="match status" value="1"/>
</dbReference>
<dbReference type="Proteomes" id="UP000838878">
    <property type="component" value="Chromosome 6"/>
</dbReference>
<dbReference type="Pfam" id="PF00630">
    <property type="entry name" value="Filamin"/>
    <property type="match status" value="1"/>
</dbReference>
<feature type="repeat" description="Filamin" evidence="7">
    <location>
        <begin position="521"/>
        <end position="556"/>
    </location>
</feature>
<keyword evidence="12" id="KW-1185">Reference proteome</keyword>
<comment type="similarity">
    <text evidence="1">Belongs to the TRIM/RBCC family.</text>
</comment>
<dbReference type="SMART" id="SM00336">
    <property type="entry name" value="BBOX"/>
    <property type="match status" value="2"/>
</dbReference>
<dbReference type="InterPro" id="IPR001841">
    <property type="entry name" value="Znf_RING"/>
</dbReference>
<dbReference type="InterPro" id="IPR047153">
    <property type="entry name" value="TRIM45/56/19-like"/>
</dbReference>
<keyword evidence="8" id="KW-0175">Coiled coil</keyword>
<evidence type="ECO:0000313" key="12">
    <source>
        <dbReference type="Proteomes" id="UP000838878"/>
    </source>
</evidence>
<evidence type="ECO:0000259" key="10">
    <source>
        <dbReference type="PROSITE" id="PS50119"/>
    </source>
</evidence>
<dbReference type="SMART" id="SM00557">
    <property type="entry name" value="IG_FLMN"/>
    <property type="match status" value="1"/>
</dbReference>
<protein>
    <recommendedName>
        <fullName evidence="10">B box-type domain-containing protein</fullName>
    </recommendedName>
</protein>
<reference evidence="11" key="1">
    <citation type="submission" date="2021-12" db="EMBL/GenBank/DDBJ databases">
        <authorList>
            <person name="Martin H S."/>
        </authorList>
    </citation>
    <scope>NUCLEOTIDE SEQUENCE</scope>
</reference>
<dbReference type="EMBL" id="OV170226">
    <property type="protein sequence ID" value="CAH0726314.1"/>
    <property type="molecule type" value="Genomic_DNA"/>
</dbReference>
<dbReference type="InterPro" id="IPR013083">
    <property type="entry name" value="Znf_RING/FYVE/PHD"/>
</dbReference>
<dbReference type="PANTHER" id="PTHR25462:SF291">
    <property type="entry name" value="E3 UBIQUITIN-PROTEIN LIGASE TRIM45"/>
    <property type="match status" value="1"/>
</dbReference>
<name>A0A8J9YD40_9NEOP</name>
<evidence type="ECO:0000256" key="7">
    <source>
        <dbReference type="PROSITE-ProRule" id="PRU00087"/>
    </source>
</evidence>
<dbReference type="InterPro" id="IPR017868">
    <property type="entry name" value="Filamin/ABP280_repeat-like"/>
</dbReference>
<dbReference type="PROSITE" id="PS50119">
    <property type="entry name" value="ZF_BBOX"/>
    <property type="match status" value="1"/>
</dbReference>
<keyword evidence="5" id="KW-0862">Zinc</keyword>
<accession>A0A8J9YD40</accession>
<evidence type="ECO:0000256" key="3">
    <source>
        <dbReference type="ARBA" id="ARBA00022737"/>
    </source>
</evidence>
<keyword evidence="2" id="KW-0479">Metal-binding</keyword>
<dbReference type="Gene3D" id="3.30.40.10">
    <property type="entry name" value="Zinc/RING finger domain, C3HC4 (zinc finger)"/>
    <property type="match status" value="1"/>
</dbReference>
<dbReference type="Gene3D" id="3.30.160.60">
    <property type="entry name" value="Classic Zinc Finger"/>
    <property type="match status" value="1"/>
</dbReference>
<feature type="region of interest" description="Disordered" evidence="9">
    <location>
        <begin position="21"/>
        <end position="44"/>
    </location>
</feature>
<dbReference type="Gene3D" id="2.60.40.10">
    <property type="entry name" value="Immunoglobulins"/>
    <property type="match status" value="1"/>
</dbReference>
<evidence type="ECO:0000313" key="11">
    <source>
        <dbReference type="EMBL" id="CAH0726314.1"/>
    </source>
</evidence>
<organism evidence="11 12">
    <name type="scientific">Brenthis ino</name>
    <name type="common">lesser marbled fritillary</name>
    <dbReference type="NCBI Taxonomy" id="405034"/>
    <lineage>
        <taxon>Eukaryota</taxon>
        <taxon>Metazoa</taxon>
        <taxon>Ecdysozoa</taxon>
        <taxon>Arthropoda</taxon>
        <taxon>Hexapoda</taxon>
        <taxon>Insecta</taxon>
        <taxon>Pterygota</taxon>
        <taxon>Neoptera</taxon>
        <taxon>Endopterygota</taxon>
        <taxon>Lepidoptera</taxon>
        <taxon>Glossata</taxon>
        <taxon>Ditrysia</taxon>
        <taxon>Papilionoidea</taxon>
        <taxon>Nymphalidae</taxon>
        <taxon>Heliconiinae</taxon>
        <taxon>Argynnini</taxon>
        <taxon>Brenthis</taxon>
    </lineage>
</organism>
<dbReference type="SUPFAM" id="SSF81296">
    <property type="entry name" value="E set domains"/>
    <property type="match status" value="1"/>
</dbReference>
<dbReference type="GO" id="GO:0008270">
    <property type="term" value="F:zinc ion binding"/>
    <property type="evidence" value="ECO:0007669"/>
    <property type="project" value="UniProtKB-KW"/>
</dbReference>
<dbReference type="OrthoDB" id="264520at2759"/>
<dbReference type="SMART" id="SM00184">
    <property type="entry name" value="RING"/>
    <property type="match status" value="1"/>
</dbReference>
<dbReference type="SUPFAM" id="SSF57850">
    <property type="entry name" value="RING/U-box"/>
    <property type="match status" value="1"/>
</dbReference>
<evidence type="ECO:0000256" key="2">
    <source>
        <dbReference type="ARBA" id="ARBA00022723"/>
    </source>
</evidence>
<dbReference type="PROSITE" id="PS50194">
    <property type="entry name" value="FILAMIN_REPEAT"/>
    <property type="match status" value="1"/>
</dbReference>
<evidence type="ECO:0000256" key="8">
    <source>
        <dbReference type="SAM" id="Coils"/>
    </source>
</evidence>
<feature type="non-terminal residue" evidence="11">
    <location>
        <position position="630"/>
    </location>
</feature>
<dbReference type="Pfam" id="PF13445">
    <property type="entry name" value="zf-RING_UBOX"/>
    <property type="match status" value="1"/>
</dbReference>